<name>A0AAV6PPX4_SOLSE</name>
<sequence>MATWPSPLTLETLIIQLEKSRKSTTAELTASSNAARAPINSALESIATTVAKHTSTISEMGTALSTHSDNITSLGQDVVELRSKLTLITEEKGALQAAVEDLVSRSKRQNLRVIGLPEDIEACAVVLPPMMPYGYVNEPSAFSTFKEVVLHRDSLFFLIVVILIRFVIVCLLLIVTMTSVAEDFNC</sequence>
<keyword evidence="1" id="KW-1133">Transmembrane helix</keyword>
<keyword evidence="1" id="KW-0812">Transmembrane</keyword>
<gene>
    <name evidence="2" type="ORF">JOB18_015988</name>
</gene>
<keyword evidence="3" id="KW-1185">Reference proteome</keyword>
<evidence type="ECO:0000313" key="3">
    <source>
        <dbReference type="Proteomes" id="UP000693946"/>
    </source>
</evidence>
<dbReference type="Proteomes" id="UP000693946">
    <property type="component" value="Linkage Group LG9"/>
</dbReference>
<reference evidence="2 3" key="1">
    <citation type="journal article" date="2021" name="Sci. Rep.">
        <title>Chromosome anchoring in Senegalese sole (Solea senegalensis) reveals sex-associated markers and genome rearrangements in flatfish.</title>
        <authorList>
            <person name="Guerrero-Cozar I."/>
            <person name="Gomez-Garrido J."/>
            <person name="Berbel C."/>
            <person name="Martinez-Blanch J.F."/>
            <person name="Alioto T."/>
            <person name="Claros M.G."/>
            <person name="Gagnaire P.A."/>
            <person name="Manchado M."/>
        </authorList>
    </citation>
    <scope>NUCLEOTIDE SEQUENCE [LARGE SCALE GENOMIC DNA]</scope>
    <source>
        <strain evidence="2">Sse05_10M</strain>
    </source>
</reference>
<evidence type="ECO:0000256" key="1">
    <source>
        <dbReference type="SAM" id="Phobius"/>
    </source>
</evidence>
<organism evidence="2 3">
    <name type="scientific">Solea senegalensis</name>
    <name type="common">Senegalese sole</name>
    <dbReference type="NCBI Taxonomy" id="28829"/>
    <lineage>
        <taxon>Eukaryota</taxon>
        <taxon>Metazoa</taxon>
        <taxon>Chordata</taxon>
        <taxon>Craniata</taxon>
        <taxon>Vertebrata</taxon>
        <taxon>Euteleostomi</taxon>
        <taxon>Actinopterygii</taxon>
        <taxon>Neopterygii</taxon>
        <taxon>Teleostei</taxon>
        <taxon>Neoteleostei</taxon>
        <taxon>Acanthomorphata</taxon>
        <taxon>Carangaria</taxon>
        <taxon>Pleuronectiformes</taxon>
        <taxon>Pleuronectoidei</taxon>
        <taxon>Soleidae</taxon>
        <taxon>Solea</taxon>
    </lineage>
</organism>
<accession>A0AAV6PPX4</accession>
<proteinExistence type="predicted"/>
<dbReference type="EMBL" id="JAGKHQ010000021">
    <property type="protein sequence ID" value="KAG7474739.1"/>
    <property type="molecule type" value="Genomic_DNA"/>
</dbReference>
<keyword evidence="1" id="KW-0472">Membrane</keyword>
<comment type="caution">
    <text evidence="2">The sequence shown here is derived from an EMBL/GenBank/DDBJ whole genome shotgun (WGS) entry which is preliminary data.</text>
</comment>
<evidence type="ECO:0000313" key="2">
    <source>
        <dbReference type="EMBL" id="KAG7474739.1"/>
    </source>
</evidence>
<protein>
    <submittedName>
        <fullName evidence="2">Uncharacterized protein</fullName>
    </submittedName>
</protein>
<feature type="transmembrane region" description="Helical" evidence="1">
    <location>
        <begin position="155"/>
        <end position="175"/>
    </location>
</feature>
<dbReference type="AlphaFoldDB" id="A0AAV6PPX4"/>